<dbReference type="CDD" id="cd04913">
    <property type="entry name" value="ACT_AKii-LysC-BS-like_1"/>
    <property type="match status" value="1"/>
</dbReference>
<organism evidence="6">
    <name type="scientific">human gut metagenome</name>
    <dbReference type="NCBI Taxonomy" id="408170"/>
    <lineage>
        <taxon>unclassified sequences</taxon>
        <taxon>metagenomes</taxon>
        <taxon>organismal metagenomes</taxon>
    </lineage>
</organism>
<keyword evidence="4" id="KW-0067">ATP-binding</keyword>
<gene>
    <name evidence="6" type="ORF">OBE_02809</name>
</gene>
<sequence length="62" mass="6676">NIDNTPGIAFKLFSKLAQKGINVDIILQSVGRDGTKDITFTVAKDNAVDAIAAVHETFDIDE</sequence>
<dbReference type="InterPro" id="IPR054352">
    <property type="entry name" value="ACT_Aspartokinase"/>
</dbReference>
<dbReference type="PROSITE" id="PS51671">
    <property type="entry name" value="ACT"/>
    <property type="match status" value="1"/>
</dbReference>
<keyword evidence="3 6" id="KW-0418">Kinase</keyword>
<name>K1UM46_9ZZZZ</name>
<reference evidence="6" key="1">
    <citation type="journal article" date="2013" name="Environ. Microbiol.">
        <title>Microbiota from the distal guts of lean and obese adolescents exhibit partial functional redundancy besides clear differences in community structure.</title>
        <authorList>
            <person name="Ferrer M."/>
            <person name="Ruiz A."/>
            <person name="Lanza F."/>
            <person name="Haange S.B."/>
            <person name="Oberbach A."/>
            <person name="Till H."/>
            <person name="Bargiela R."/>
            <person name="Campoy C."/>
            <person name="Segura M.T."/>
            <person name="Richter M."/>
            <person name="von Bergen M."/>
            <person name="Seifert J."/>
            <person name="Suarez A."/>
        </authorList>
    </citation>
    <scope>NUCLEOTIDE SEQUENCE</scope>
</reference>
<dbReference type="GO" id="GO:0005524">
    <property type="term" value="F:ATP binding"/>
    <property type="evidence" value="ECO:0007669"/>
    <property type="project" value="UniProtKB-KW"/>
</dbReference>
<protein>
    <recommendedName>
        <fullName evidence="1">aspartate kinase</fullName>
        <ecNumber evidence="1">2.7.2.4</ecNumber>
    </recommendedName>
</protein>
<comment type="caution">
    <text evidence="6">The sequence shown here is derived from an EMBL/GenBank/DDBJ whole genome shotgun (WGS) entry which is preliminary data.</text>
</comment>
<dbReference type="EC" id="2.7.2.4" evidence="1"/>
<accession>K1UM46</accession>
<dbReference type="SUPFAM" id="SSF55021">
    <property type="entry name" value="ACT-like"/>
    <property type="match status" value="1"/>
</dbReference>
<dbReference type="InterPro" id="IPR002912">
    <property type="entry name" value="ACT_dom"/>
</dbReference>
<keyword evidence="3 6" id="KW-0808">Transferase</keyword>
<evidence type="ECO:0000256" key="3">
    <source>
        <dbReference type="ARBA" id="ARBA00022777"/>
    </source>
</evidence>
<feature type="non-terminal residue" evidence="6">
    <location>
        <position position="1"/>
    </location>
</feature>
<dbReference type="Pfam" id="PF22468">
    <property type="entry name" value="ACT_9"/>
    <property type="match status" value="1"/>
</dbReference>
<evidence type="ECO:0000256" key="1">
    <source>
        <dbReference type="ARBA" id="ARBA00013059"/>
    </source>
</evidence>
<keyword evidence="2" id="KW-0547">Nucleotide-binding</keyword>
<evidence type="ECO:0000313" key="6">
    <source>
        <dbReference type="EMBL" id="EKC72601.1"/>
    </source>
</evidence>
<dbReference type="GO" id="GO:0004072">
    <property type="term" value="F:aspartate kinase activity"/>
    <property type="evidence" value="ECO:0007669"/>
    <property type="project" value="UniProtKB-EC"/>
</dbReference>
<evidence type="ECO:0000256" key="2">
    <source>
        <dbReference type="ARBA" id="ARBA00022741"/>
    </source>
</evidence>
<dbReference type="AlphaFoldDB" id="K1UM46"/>
<dbReference type="EMBL" id="AJWZ01001848">
    <property type="protein sequence ID" value="EKC72601.1"/>
    <property type="molecule type" value="Genomic_DNA"/>
</dbReference>
<evidence type="ECO:0000256" key="4">
    <source>
        <dbReference type="ARBA" id="ARBA00022840"/>
    </source>
</evidence>
<evidence type="ECO:0000259" key="5">
    <source>
        <dbReference type="PROSITE" id="PS51671"/>
    </source>
</evidence>
<proteinExistence type="predicted"/>
<feature type="domain" description="ACT" evidence="5">
    <location>
        <begin position="1"/>
        <end position="62"/>
    </location>
</feature>
<dbReference type="Gene3D" id="3.30.70.260">
    <property type="match status" value="1"/>
</dbReference>
<dbReference type="InterPro" id="IPR045865">
    <property type="entry name" value="ACT-like_dom_sf"/>
</dbReference>